<keyword evidence="3" id="KW-1185">Reference proteome</keyword>
<dbReference type="EMBL" id="FJOG01000025">
    <property type="protein sequence ID" value="CZR63985.1"/>
    <property type="molecule type" value="Genomic_DNA"/>
</dbReference>
<organism evidence="2 3">
    <name type="scientific">Phialocephala subalpina</name>
    <dbReference type="NCBI Taxonomy" id="576137"/>
    <lineage>
        <taxon>Eukaryota</taxon>
        <taxon>Fungi</taxon>
        <taxon>Dikarya</taxon>
        <taxon>Ascomycota</taxon>
        <taxon>Pezizomycotina</taxon>
        <taxon>Leotiomycetes</taxon>
        <taxon>Helotiales</taxon>
        <taxon>Mollisiaceae</taxon>
        <taxon>Phialocephala</taxon>
        <taxon>Phialocephala fortinii species complex</taxon>
    </lineage>
</organism>
<gene>
    <name evidence="2" type="ORF">PAC_13882</name>
</gene>
<dbReference type="OrthoDB" id="62952at2759"/>
<protein>
    <recommendedName>
        <fullName evidence="4">F-box domain-containing protein</fullName>
    </recommendedName>
</protein>
<name>A0A1L7XG18_9HELO</name>
<evidence type="ECO:0000313" key="3">
    <source>
        <dbReference type="Proteomes" id="UP000184330"/>
    </source>
</evidence>
<evidence type="ECO:0000256" key="1">
    <source>
        <dbReference type="SAM" id="MobiDB-lite"/>
    </source>
</evidence>
<accession>A0A1L7XG18</accession>
<evidence type="ECO:0008006" key="4">
    <source>
        <dbReference type="Google" id="ProtNLM"/>
    </source>
</evidence>
<sequence>MPTTEDKIMVDAPQAADSQPHPESLQVTTVTPLQTVFQTFELDKKLGAAASIFRFQDLPLELRMKIYDYMVFANPFRKININSPYTKTGLSSLMQTCKQLYEETKPFFYKNNFNVHDPRSKAISYILPSFKEQVKKPATQQAIAPAKKPPSKKAAVAKPNRKPTHVEYEENEEGETA</sequence>
<dbReference type="Proteomes" id="UP000184330">
    <property type="component" value="Unassembled WGS sequence"/>
</dbReference>
<feature type="compositionally biased region" description="Low complexity" evidence="1">
    <location>
        <begin position="138"/>
        <end position="158"/>
    </location>
</feature>
<feature type="region of interest" description="Disordered" evidence="1">
    <location>
        <begin position="138"/>
        <end position="177"/>
    </location>
</feature>
<proteinExistence type="predicted"/>
<reference evidence="2 3" key="1">
    <citation type="submission" date="2016-03" db="EMBL/GenBank/DDBJ databases">
        <authorList>
            <person name="Ploux O."/>
        </authorList>
    </citation>
    <scope>NUCLEOTIDE SEQUENCE [LARGE SCALE GENOMIC DNA]</scope>
    <source>
        <strain evidence="2 3">UAMH 11012</strain>
    </source>
</reference>
<feature type="region of interest" description="Disordered" evidence="1">
    <location>
        <begin position="1"/>
        <end position="23"/>
    </location>
</feature>
<dbReference type="AlphaFoldDB" id="A0A1L7XG18"/>
<evidence type="ECO:0000313" key="2">
    <source>
        <dbReference type="EMBL" id="CZR63985.1"/>
    </source>
</evidence>